<protein>
    <submittedName>
        <fullName evidence="8">MATE family efflux transporter</fullName>
    </submittedName>
</protein>
<accession>A0A7H2BGH5</accession>
<dbReference type="GO" id="GO:0042910">
    <property type="term" value="F:xenobiotic transmembrane transporter activity"/>
    <property type="evidence" value="ECO:0007669"/>
    <property type="project" value="InterPro"/>
</dbReference>
<evidence type="ECO:0000256" key="5">
    <source>
        <dbReference type="ARBA" id="ARBA00023136"/>
    </source>
</evidence>
<keyword evidence="9" id="KW-1185">Reference proteome</keyword>
<feature type="transmembrane region" description="Helical" evidence="7">
    <location>
        <begin position="111"/>
        <end position="136"/>
    </location>
</feature>
<feature type="transmembrane region" description="Helical" evidence="7">
    <location>
        <begin position="284"/>
        <end position="309"/>
    </location>
</feature>
<dbReference type="GO" id="GO:0005886">
    <property type="term" value="C:plasma membrane"/>
    <property type="evidence" value="ECO:0007669"/>
    <property type="project" value="TreeGrafter"/>
</dbReference>
<feature type="transmembrane region" description="Helical" evidence="7">
    <location>
        <begin position="156"/>
        <end position="173"/>
    </location>
</feature>
<evidence type="ECO:0000313" key="8">
    <source>
        <dbReference type="EMBL" id="QNV38771.1"/>
    </source>
</evidence>
<dbReference type="GO" id="GO:0015297">
    <property type="term" value="F:antiporter activity"/>
    <property type="evidence" value="ECO:0007669"/>
    <property type="project" value="InterPro"/>
</dbReference>
<sequence length="464" mass="48622">MKPKTPQSQPTAQEGSTASSRTPASFNRQILALAIPAFGALIAEPLFVMADSAIIGHLGTPQLAGLTLGSTVVQTVIGFSVFLSYSTTPAVARAFGAGNLKQAYTAGRDGLLTALLLGVLVGGILWIFAPAIVTILGGQGDVHGFGVDYLRWSMPGLPAMLAVLAAVGVLRGMQDTKTPLYVATAGAVLNAALNWVLVYPVGMGVAGSALGTSVVQWLMALVLGAMVVRGMRAHGVPFALHGSGVLGVLKVGSWLMLRTLSMRIALLATVFVATAQGAENLAAYQLVLTFFNFLAFALDSLAIAAQALLGKELGARDLTLLEERDAVVHLKNRLVRWALGFGVVTALLCPLIGFFAAPLFTADPAVQYLFARALLVVAVGQPLASYVFILDGVLIGAQDVRYLALASLVNAVVYLPMLVAVYLVFSGDATAAGFVWLWISYAIGYMGMRALTLGYRARAGVWIK</sequence>
<dbReference type="AlphaFoldDB" id="A0A7H2BGH5"/>
<evidence type="ECO:0000256" key="6">
    <source>
        <dbReference type="SAM" id="MobiDB-lite"/>
    </source>
</evidence>
<feature type="transmembrane region" description="Helical" evidence="7">
    <location>
        <begin position="62"/>
        <end position="85"/>
    </location>
</feature>
<feature type="transmembrane region" description="Helical" evidence="7">
    <location>
        <begin position="369"/>
        <end position="390"/>
    </location>
</feature>
<evidence type="ECO:0000256" key="4">
    <source>
        <dbReference type="ARBA" id="ARBA00022989"/>
    </source>
</evidence>
<feature type="transmembrane region" description="Helical" evidence="7">
    <location>
        <begin position="180"/>
        <end position="199"/>
    </location>
</feature>
<dbReference type="CDD" id="cd13136">
    <property type="entry name" value="MATE_DinF_like"/>
    <property type="match status" value="1"/>
</dbReference>
<evidence type="ECO:0000256" key="3">
    <source>
        <dbReference type="ARBA" id="ARBA00022692"/>
    </source>
</evidence>
<proteinExistence type="inferred from homology"/>
<keyword evidence="4 7" id="KW-1133">Transmembrane helix</keyword>
<comment type="similarity">
    <text evidence="2">Belongs to the multi antimicrobial extrusion (MATE) (TC 2.A.66.1) family.</text>
</comment>
<comment type="subcellular location">
    <subcellularLocation>
        <location evidence="1">Membrane</location>
        <topology evidence="1">Multi-pass membrane protein</topology>
    </subcellularLocation>
</comment>
<feature type="transmembrane region" description="Helical" evidence="7">
    <location>
        <begin position="334"/>
        <end position="357"/>
    </location>
</feature>
<feature type="transmembrane region" description="Helical" evidence="7">
    <location>
        <begin position="30"/>
        <end position="50"/>
    </location>
</feature>
<dbReference type="Proteomes" id="UP000516404">
    <property type="component" value="Chromosome"/>
</dbReference>
<dbReference type="KEGG" id="rter:IDM49_00605"/>
<dbReference type="NCBIfam" id="TIGR00797">
    <property type="entry name" value="matE"/>
    <property type="match status" value="1"/>
</dbReference>
<feature type="region of interest" description="Disordered" evidence="6">
    <location>
        <begin position="1"/>
        <end position="22"/>
    </location>
</feature>
<name>A0A7H2BGH5_9MICC</name>
<dbReference type="Pfam" id="PF01554">
    <property type="entry name" value="MatE"/>
    <property type="match status" value="2"/>
</dbReference>
<evidence type="ECO:0000256" key="2">
    <source>
        <dbReference type="ARBA" id="ARBA00010199"/>
    </source>
</evidence>
<feature type="transmembrane region" description="Helical" evidence="7">
    <location>
        <begin position="431"/>
        <end position="448"/>
    </location>
</feature>
<feature type="transmembrane region" description="Helical" evidence="7">
    <location>
        <begin position="402"/>
        <end position="425"/>
    </location>
</feature>
<dbReference type="InterPro" id="IPR002528">
    <property type="entry name" value="MATE_fam"/>
</dbReference>
<keyword evidence="3 7" id="KW-0812">Transmembrane</keyword>
<dbReference type="PANTHER" id="PTHR42893:SF46">
    <property type="entry name" value="PROTEIN DETOXIFICATION 44, CHLOROPLASTIC"/>
    <property type="match status" value="1"/>
</dbReference>
<organism evidence="8 9">
    <name type="scientific">Rothia terrae</name>
    <dbReference type="NCBI Taxonomy" id="396015"/>
    <lineage>
        <taxon>Bacteria</taxon>
        <taxon>Bacillati</taxon>
        <taxon>Actinomycetota</taxon>
        <taxon>Actinomycetes</taxon>
        <taxon>Micrococcales</taxon>
        <taxon>Micrococcaceae</taxon>
        <taxon>Rothia</taxon>
    </lineage>
</organism>
<dbReference type="EMBL" id="CP061539">
    <property type="protein sequence ID" value="QNV38771.1"/>
    <property type="molecule type" value="Genomic_DNA"/>
</dbReference>
<evidence type="ECO:0000256" key="1">
    <source>
        <dbReference type="ARBA" id="ARBA00004141"/>
    </source>
</evidence>
<evidence type="ECO:0000313" key="9">
    <source>
        <dbReference type="Proteomes" id="UP000516404"/>
    </source>
</evidence>
<dbReference type="PANTHER" id="PTHR42893">
    <property type="entry name" value="PROTEIN DETOXIFICATION 44, CHLOROPLASTIC-RELATED"/>
    <property type="match status" value="1"/>
</dbReference>
<feature type="transmembrane region" description="Helical" evidence="7">
    <location>
        <begin position="205"/>
        <end position="228"/>
    </location>
</feature>
<dbReference type="InterPro" id="IPR044644">
    <property type="entry name" value="DinF-like"/>
</dbReference>
<gene>
    <name evidence="8" type="ORF">IDM49_00605</name>
</gene>
<evidence type="ECO:0000256" key="7">
    <source>
        <dbReference type="SAM" id="Phobius"/>
    </source>
</evidence>
<reference evidence="8 9" key="1">
    <citation type="submission" date="2020-09" db="EMBL/GenBank/DDBJ databases">
        <title>Investigation of environmental microbes.</title>
        <authorList>
            <person name="Ou Y."/>
            <person name="Kang Q."/>
        </authorList>
    </citation>
    <scope>NUCLEOTIDE SEQUENCE [LARGE SCALE GENOMIC DNA]</scope>
    <source>
        <strain evidence="8 9">KJZ-14</strain>
    </source>
</reference>
<keyword evidence="5 7" id="KW-0472">Membrane</keyword>